<proteinExistence type="predicted"/>
<dbReference type="GO" id="GO:0046983">
    <property type="term" value="F:protein dimerization activity"/>
    <property type="evidence" value="ECO:0007669"/>
    <property type="project" value="InterPro"/>
</dbReference>
<evidence type="ECO:0000256" key="5">
    <source>
        <dbReference type="ARBA" id="ARBA00023242"/>
    </source>
</evidence>
<evidence type="ECO:0000259" key="6">
    <source>
        <dbReference type="PROSITE" id="PS50066"/>
    </source>
</evidence>
<keyword evidence="3" id="KW-0238">DNA-binding</keyword>
<dbReference type="EMBL" id="JACXVP010000009">
    <property type="protein sequence ID" value="KAG5584462.1"/>
    <property type="molecule type" value="Genomic_DNA"/>
</dbReference>
<dbReference type="AlphaFoldDB" id="A0A9J5XB11"/>
<name>A0A9J5XB11_SOLCO</name>
<organism evidence="7 8">
    <name type="scientific">Solanum commersonii</name>
    <name type="common">Commerson's wild potato</name>
    <name type="synonym">Commerson's nightshade</name>
    <dbReference type="NCBI Taxonomy" id="4109"/>
    <lineage>
        <taxon>Eukaryota</taxon>
        <taxon>Viridiplantae</taxon>
        <taxon>Streptophyta</taxon>
        <taxon>Embryophyta</taxon>
        <taxon>Tracheophyta</taxon>
        <taxon>Spermatophyta</taxon>
        <taxon>Magnoliopsida</taxon>
        <taxon>eudicotyledons</taxon>
        <taxon>Gunneridae</taxon>
        <taxon>Pentapetalae</taxon>
        <taxon>asterids</taxon>
        <taxon>lamiids</taxon>
        <taxon>Solanales</taxon>
        <taxon>Solanaceae</taxon>
        <taxon>Solanoideae</taxon>
        <taxon>Solaneae</taxon>
        <taxon>Solanum</taxon>
    </lineage>
</organism>
<evidence type="ECO:0000256" key="1">
    <source>
        <dbReference type="ARBA" id="ARBA00004123"/>
    </source>
</evidence>
<dbReference type="GO" id="GO:0000981">
    <property type="term" value="F:DNA-binding transcription factor activity, RNA polymerase II-specific"/>
    <property type="evidence" value="ECO:0007669"/>
    <property type="project" value="TreeGrafter"/>
</dbReference>
<dbReference type="InterPro" id="IPR002100">
    <property type="entry name" value="TF_MADSbox"/>
</dbReference>
<feature type="domain" description="MADS-box" evidence="6">
    <location>
        <begin position="5"/>
        <end position="47"/>
    </location>
</feature>
<dbReference type="CDD" id="cd00120">
    <property type="entry name" value="MADS"/>
    <property type="match status" value="1"/>
</dbReference>
<comment type="caution">
    <text evidence="7">The sequence shown here is derived from an EMBL/GenBank/DDBJ whole genome shotgun (WGS) entry which is preliminary data.</text>
</comment>
<dbReference type="PANTHER" id="PTHR11945">
    <property type="entry name" value="MADS BOX PROTEIN"/>
    <property type="match status" value="1"/>
</dbReference>
<evidence type="ECO:0000313" key="7">
    <source>
        <dbReference type="EMBL" id="KAG5584462.1"/>
    </source>
</evidence>
<keyword evidence="2" id="KW-0805">Transcription regulation</keyword>
<dbReference type="Gene3D" id="3.40.1810.10">
    <property type="entry name" value="Transcription factor, MADS-box"/>
    <property type="match status" value="1"/>
</dbReference>
<dbReference type="SMART" id="SM00432">
    <property type="entry name" value="MADS"/>
    <property type="match status" value="1"/>
</dbReference>
<dbReference type="PROSITE" id="PS50066">
    <property type="entry name" value="MADS_BOX_2"/>
    <property type="match status" value="1"/>
</dbReference>
<sequence>MDKTKGRQKIEMKLIESKEAHTVTFSKRKKGLFKKADEYSTLTRADVEDRQGDHADVGKSNVFEAFEDLRKEGQALEEKVIERPRLAILSDKHMLEQYMVFKSRLDKVKKERKGKYVPEPEEEESS</sequence>
<dbReference type="InterPro" id="IPR036879">
    <property type="entry name" value="TF_MADSbox_sf"/>
</dbReference>
<dbReference type="Pfam" id="PF00319">
    <property type="entry name" value="SRF-TF"/>
    <property type="match status" value="1"/>
</dbReference>
<dbReference type="Proteomes" id="UP000824120">
    <property type="component" value="Chromosome 9"/>
</dbReference>
<reference evidence="7 8" key="1">
    <citation type="submission" date="2020-09" db="EMBL/GenBank/DDBJ databases">
        <title>De no assembly of potato wild relative species, Solanum commersonii.</title>
        <authorList>
            <person name="Cho K."/>
        </authorList>
    </citation>
    <scope>NUCLEOTIDE SEQUENCE [LARGE SCALE GENOMIC DNA]</scope>
    <source>
        <strain evidence="7">LZ3.2</strain>
        <tissue evidence="7">Leaf</tissue>
    </source>
</reference>
<dbReference type="GO" id="GO:0000978">
    <property type="term" value="F:RNA polymerase II cis-regulatory region sequence-specific DNA binding"/>
    <property type="evidence" value="ECO:0007669"/>
    <property type="project" value="TreeGrafter"/>
</dbReference>
<dbReference type="PRINTS" id="PR00404">
    <property type="entry name" value="MADSDOMAIN"/>
</dbReference>
<accession>A0A9J5XB11</accession>
<evidence type="ECO:0000256" key="2">
    <source>
        <dbReference type="ARBA" id="ARBA00023015"/>
    </source>
</evidence>
<evidence type="ECO:0000256" key="3">
    <source>
        <dbReference type="ARBA" id="ARBA00023125"/>
    </source>
</evidence>
<dbReference type="GO" id="GO:0005634">
    <property type="term" value="C:nucleus"/>
    <property type="evidence" value="ECO:0007669"/>
    <property type="project" value="UniProtKB-SubCell"/>
</dbReference>
<evidence type="ECO:0000256" key="4">
    <source>
        <dbReference type="ARBA" id="ARBA00023163"/>
    </source>
</evidence>
<keyword evidence="5" id="KW-0539">Nucleus</keyword>
<gene>
    <name evidence="7" type="ORF">H5410_044896</name>
</gene>
<protein>
    <recommendedName>
        <fullName evidence="6">MADS-box domain-containing protein</fullName>
    </recommendedName>
</protein>
<dbReference type="SUPFAM" id="SSF55455">
    <property type="entry name" value="SRF-like"/>
    <property type="match status" value="1"/>
</dbReference>
<keyword evidence="8" id="KW-1185">Reference proteome</keyword>
<dbReference type="PANTHER" id="PTHR11945:SF535">
    <property type="entry name" value="AGAMOUS-LIKE MADS-BOX PROTEIN AGL29"/>
    <property type="match status" value="1"/>
</dbReference>
<dbReference type="OrthoDB" id="2284405at2759"/>
<comment type="subcellular location">
    <subcellularLocation>
        <location evidence="1">Nucleus</location>
    </subcellularLocation>
</comment>
<keyword evidence="4" id="KW-0804">Transcription</keyword>
<evidence type="ECO:0000313" key="8">
    <source>
        <dbReference type="Proteomes" id="UP000824120"/>
    </source>
</evidence>